<evidence type="ECO:0000313" key="1">
    <source>
        <dbReference type="EMBL" id="MBC8581146.1"/>
    </source>
</evidence>
<dbReference type="GO" id="GO:0009295">
    <property type="term" value="C:nucleoid"/>
    <property type="evidence" value="ECO:0007669"/>
    <property type="project" value="InterPro"/>
</dbReference>
<proteinExistence type="predicted"/>
<accession>A0A926EK18</accession>
<organism evidence="1 2">
    <name type="scientific">Zhenhengia yiwuensis</name>
    <dbReference type="NCBI Taxonomy" id="2763666"/>
    <lineage>
        <taxon>Bacteria</taxon>
        <taxon>Bacillati</taxon>
        <taxon>Bacillota</taxon>
        <taxon>Clostridia</taxon>
        <taxon>Lachnospirales</taxon>
        <taxon>Lachnospiraceae</taxon>
        <taxon>Zhenhengia</taxon>
    </lineage>
</organism>
<evidence type="ECO:0000313" key="2">
    <source>
        <dbReference type="Proteomes" id="UP000655830"/>
    </source>
</evidence>
<sequence length="323" mass="36496">MSIMFKKVIMHTLDASLDMPLLSKECLNLTDDTEAYITSYVVGLFENHSMAKAVFEDSSPWLEVIKSGIKDFYSFSCDMAHQFFAYLQTFENIPSGDLIVTQFERDAVPYVAFIKLNYKEAYTHAMDHSVESNQIIKHKSIFPESTSKIQEAAIINIEKMNILLLDTHKEKYVHTLLGCTAPLSTKQKINVVEKVITEAIEENFENKIEALSFAKSNLAKSIESTSSIMIEDVLHDTFGDREEIINACMDILEEQGITEEAIELQQAYKVGKKYTTHKLKTNTGIEIKLPVQILNDPDAVEIITNPNGTVEVRLKNIATLISK</sequence>
<dbReference type="Proteomes" id="UP000655830">
    <property type="component" value="Unassembled WGS sequence"/>
</dbReference>
<dbReference type="Pfam" id="PF04245">
    <property type="entry name" value="NA37"/>
    <property type="match status" value="1"/>
</dbReference>
<reference evidence="1" key="1">
    <citation type="submission" date="2020-08" db="EMBL/GenBank/DDBJ databases">
        <title>Genome public.</title>
        <authorList>
            <person name="Liu C."/>
            <person name="Sun Q."/>
        </authorList>
    </citation>
    <scope>NUCLEOTIDE SEQUENCE</scope>
    <source>
        <strain evidence="1">NSJ-12</strain>
    </source>
</reference>
<protein>
    <submittedName>
        <fullName evidence="1">Nucleoid-associated protein</fullName>
    </submittedName>
</protein>
<dbReference type="AlphaFoldDB" id="A0A926EK18"/>
<gene>
    <name evidence="1" type="ORF">H8718_16635</name>
</gene>
<dbReference type="EMBL" id="JACRSY010000037">
    <property type="protein sequence ID" value="MBC8581146.1"/>
    <property type="molecule type" value="Genomic_DNA"/>
</dbReference>
<dbReference type="InterPro" id="IPR007358">
    <property type="entry name" value="Nucleoid_associated_NdpA"/>
</dbReference>
<name>A0A926EK18_9FIRM</name>
<dbReference type="RefSeq" id="WP_249333934.1">
    <property type="nucleotide sequence ID" value="NZ_JACRSY010000037.1"/>
</dbReference>
<keyword evidence="2" id="KW-1185">Reference proteome</keyword>
<comment type="caution">
    <text evidence="1">The sequence shown here is derived from an EMBL/GenBank/DDBJ whole genome shotgun (WGS) entry which is preliminary data.</text>
</comment>